<dbReference type="EMBL" id="JADOUF010000001">
    <property type="protein sequence ID" value="MBG6134093.1"/>
    <property type="molecule type" value="Genomic_DNA"/>
</dbReference>
<dbReference type="RefSeq" id="WP_197001371.1">
    <property type="nucleotide sequence ID" value="NZ_BONS01000026.1"/>
</dbReference>
<keyword evidence="2" id="KW-1185">Reference proteome</keyword>
<evidence type="ECO:0000313" key="2">
    <source>
        <dbReference type="Proteomes" id="UP000622552"/>
    </source>
</evidence>
<protein>
    <submittedName>
        <fullName evidence="1">Sugar (Pentulose or hexulose) kinase</fullName>
    </submittedName>
</protein>
<reference evidence="1" key="1">
    <citation type="submission" date="2020-11" db="EMBL/GenBank/DDBJ databases">
        <title>Sequencing the genomes of 1000 actinobacteria strains.</title>
        <authorList>
            <person name="Klenk H.-P."/>
        </authorList>
    </citation>
    <scope>NUCLEOTIDE SEQUENCE</scope>
    <source>
        <strain evidence="1">DSM 45356</strain>
    </source>
</reference>
<name>A0A8J7GE73_9ACTN</name>
<keyword evidence="1" id="KW-0418">Kinase</keyword>
<proteinExistence type="predicted"/>
<evidence type="ECO:0000313" key="1">
    <source>
        <dbReference type="EMBL" id="MBG6134093.1"/>
    </source>
</evidence>
<gene>
    <name evidence="1" type="ORF">IW245_000287</name>
</gene>
<sequence length="80" mass="8621">MTRLARPGVDGSAWNQMIRAATGAGGRREPGHHGTPAQRLAASTWAADYANAARDKKFVEPSTRFEALFDAKLPDLVDTP</sequence>
<dbReference type="GO" id="GO:0016301">
    <property type="term" value="F:kinase activity"/>
    <property type="evidence" value="ECO:0007669"/>
    <property type="project" value="UniProtKB-KW"/>
</dbReference>
<organism evidence="1 2">
    <name type="scientific">Longispora fulva</name>
    <dbReference type="NCBI Taxonomy" id="619741"/>
    <lineage>
        <taxon>Bacteria</taxon>
        <taxon>Bacillati</taxon>
        <taxon>Actinomycetota</taxon>
        <taxon>Actinomycetes</taxon>
        <taxon>Micromonosporales</taxon>
        <taxon>Micromonosporaceae</taxon>
        <taxon>Longispora</taxon>
    </lineage>
</organism>
<dbReference type="Proteomes" id="UP000622552">
    <property type="component" value="Unassembled WGS sequence"/>
</dbReference>
<accession>A0A8J7GE73</accession>
<comment type="caution">
    <text evidence="1">The sequence shown here is derived from an EMBL/GenBank/DDBJ whole genome shotgun (WGS) entry which is preliminary data.</text>
</comment>
<keyword evidence="1" id="KW-0808">Transferase</keyword>
<dbReference type="AlphaFoldDB" id="A0A8J7GE73"/>